<evidence type="ECO:0000256" key="4">
    <source>
        <dbReference type="SAM" id="MobiDB-lite"/>
    </source>
</evidence>
<evidence type="ECO:0000256" key="3">
    <source>
        <dbReference type="ARBA" id="ARBA00023180"/>
    </source>
</evidence>
<keyword evidence="3" id="KW-0325">Glycoprotein</keyword>
<proteinExistence type="predicted"/>
<dbReference type="Proteomes" id="UP000886611">
    <property type="component" value="Unassembled WGS sequence"/>
</dbReference>
<evidence type="ECO:0000259" key="5">
    <source>
        <dbReference type="Pfam" id="PF00031"/>
    </source>
</evidence>
<comment type="caution">
    <text evidence="6">The sequence shown here is derived from an EMBL/GenBank/DDBJ whole genome shotgun (WGS) entry which is preliminary data.</text>
</comment>
<dbReference type="InterPro" id="IPR050735">
    <property type="entry name" value="Kininogen_Fetuin_HRG"/>
</dbReference>
<evidence type="ECO:0000256" key="2">
    <source>
        <dbReference type="ARBA" id="ARBA00023157"/>
    </source>
</evidence>
<evidence type="ECO:0000313" key="7">
    <source>
        <dbReference type="Proteomes" id="UP000886611"/>
    </source>
</evidence>
<dbReference type="Pfam" id="PF00031">
    <property type="entry name" value="Cystatin"/>
    <property type="match status" value="1"/>
</dbReference>
<dbReference type="SUPFAM" id="SSF54403">
    <property type="entry name" value="Cystatin/monellin"/>
    <property type="match status" value="2"/>
</dbReference>
<dbReference type="EMBL" id="JAATIS010004040">
    <property type="protein sequence ID" value="KAG2463144.1"/>
    <property type="molecule type" value="Genomic_DNA"/>
</dbReference>
<feature type="compositionally biased region" description="Polar residues" evidence="4">
    <location>
        <begin position="259"/>
        <end position="270"/>
    </location>
</feature>
<feature type="compositionally biased region" description="Basic residues" evidence="4">
    <location>
        <begin position="278"/>
        <end position="288"/>
    </location>
</feature>
<dbReference type="GO" id="GO:0005576">
    <property type="term" value="C:extracellular region"/>
    <property type="evidence" value="ECO:0007669"/>
    <property type="project" value="TreeGrafter"/>
</dbReference>
<keyword evidence="2" id="KW-1015">Disulfide bond</keyword>
<name>A0A8X7X8K6_POLSE</name>
<protein>
    <submittedName>
        <fullName evidence="6">FETUB protein</fullName>
    </submittedName>
</protein>
<evidence type="ECO:0000256" key="1">
    <source>
        <dbReference type="ARBA" id="ARBA00022729"/>
    </source>
</evidence>
<keyword evidence="7" id="KW-1185">Reference proteome</keyword>
<reference evidence="6 7" key="1">
    <citation type="journal article" date="2021" name="Cell">
        <title>Tracing the genetic footprints of vertebrate landing in non-teleost ray-finned fishes.</title>
        <authorList>
            <person name="Bi X."/>
            <person name="Wang K."/>
            <person name="Yang L."/>
            <person name="Pan H."/>
            <person name="Jiang H."/>
            <person name="Wei Q."/>
            <person name="Fang M."/>
            <person name="Yu H."/>
            <person name="Zhu C."/>
            <person name="Cai Y."/>
            <person name="He Y."/>
            <person name="Gan X."/>
            <person name="Zeng H."/>
            <person name="Yu D."/>
            <person name="Zhu Y."/>
            <person name="Jiang H."/>
            <person name="Qiu Q."/>
            <person name="Yang H."/>
            <person name="Zhang Y.E."/>
            <person name="Wang W."/>
            <person name="Zhu M."/>
            <person name="He S."/>
            <person name="Zhang G."/>
        </authorList>
    </citation>
    <scope>NUCLEOTIDE SEQUENCE [LARGE SCALE GENOMIC DNA]</scope>
    <source>
        <strain evidence="6">Bchr_013</strain>
    </source>
</reference>
<gene>
    <name evidence="6" type="primary">Fetub</name>
    <name evidence="6" type="ORF">GTO96_0000817</name>
</gene>
<dbReference type="AlphaFoldDB" id="A0A8X7X8K6"/>
<dbReference type="Gene3D" id="3.10.450.10">
    <property type="match status" value="1"/>
</dbReference>
<keyword evidence="1" id="KW-0732">Signal</keyword>
<sequence>MCILEGWNNNPSAGQFQAIFRCLMVRCGAFPSTSGNVAAQDETVSLSAVEMSSTPAAAEEEMPSPFANIPAIVCDHSYLPTHFGGLVENALVYISGSVERAARLAVTYINEDRKEGYKFSLNRINNVYVHEQKVSGRCKTIVYSKPDGSSVLYNYDCNLIPDQPDAVHRVCPKCPLLIDVKSPAAIQAAGILLKKYNEESHLRNYFSIDQITRASTQNKPKEAYFVEFTIRDTECLKQDESVDDLKCRKTSSDSGGIGNTENKGNVTNDGQEADTQRGKRRDKKHKVQSPKFTHLKATPTSVPDLQPESSESKSESEEQEGVLPIEASASTPLPVTSKRLKQQSSPESAASLPKTGPVFLTNFPEAPSTIHTCPGVFRHVTL</sequence>
<dbReference type="PANTHER" id="PTHR13814">
    <property type="entry name" value="FETUIN"/>
    <property type="match status" value="1"/>
</dbReference>
<organism evidence="6 7">
    <name type="scientific">Polypterus senegalus</name>
    <name type="common">Senegal bichir</name>
    <dbReference type="NCBI Taxonomy" id="55291"/>
    <lineage>
        <taxon>Eukaryota</taxon>
        <taxon>Metazoa</taxon>
        <taxon>Chordata</taxon>
        <taxon>Craniata</taxon>
        <taxon>Vertebrata</taxon>
        <taxon>Euteleostomi</taxon>
        <taxon>Actinopterygii</taxon>
        <taxon>Polypteriformes</taxon>
        <taxon>Polypteridae</taxon>
        <taxon>Polypterus</taxon>
    </lineage>
</organism>
<dbReference type="PANTHER" id="PTHR13814:SF15">
    <property type="entry name" value="SI:CH211-262H13.5"/>
    <property type="match status" value="1"/>
</dbReference>
<evidence type="ECO:0000313" key="6">
    <source>
        <dbReference type="EMBL" id="KAG2463144.1"/>
    </source>
</evidence>
<feature type="non-terminal residue" evidence="6">
    <location>
        <position position="382"/>
    </location>
</feature>
<dbReference type="InterPro" id="IPR000010">
    <property type="entry name" value="Cystatin_dom"/>
</dbReference>
<dbReference type="InterPro" id="IPR046350">
    <property type="entry name" value="Cystatin_sf"/>
</dbReference>
<accession>A0A8X7X8K6</accession>
<dbReference type="CDD" id="cd00042">
    <property type="entry name" value="CY"/>
    <property type="match status" value="1"/>
</dbReference>
<feature type="region of interest" description="Disordered" evidence="4">
    <location>
        <begin position="244"/>
        <end position="357"/>
    </location>
</feature>
<feature type="domain" description="Cystatin" evidence="5">
    <location>
        <begin position="179"/>
        <end position="248"/>
    </location>
</feature>
<dbReference type="GO" id="GO:0004869">
    <property type="term" value="F:cysteine-type endopeptidase inhibitor activity"/>
    <property type="evidence" value="ECO:0007669"/>
    <property type="project" value="InterPro"/>
</dbReference>
<feature type="non-terminal residue" evidence="6">
    <location>
        <position position="1"/>
    </location>
</feature>